<feature type="region of interest" description="Disordered" evidence="1">
    <location>
        <begin position="129"/>
        <end position="160"/>
    </location>
</feature>
<protein>
    <submittedName>
        <fullName evidence="3">C6 zinc finger protein</fullName>
    </submittedName>
</protein>
<evidence type="ECO:0000313" key="3">
    <source>
        <dbReference type="EMBL" id="KAJ6443206.1"/>
    </source>
</evidence>
<feature type="transmembrane region" description="Helical" evidence="2">
    <location>
        <begin position="386"/>
        <end position="410"/>
    </location>
</feature>
<proteinExistence type="predicted"/>
<keyword evidence="2" id="KW-0812">Transmembrane</keyword>
<reference evidence="3" key="1">
    <citation type="submission" date="2023-01" db="EMBL/GenBank/DDBJ databases">
        <title>The growth and conidiation of Purpureocillium lavendulum are regulated by nitrogen source and histone H3K14 acetylation.</title>
        <authorList>
            <person name="Tang P."/>
            <person name="Han J."/>
            <person name="Zhang C."/>
            <person name="Tang P."/>
            <person name="Qi F."/>
            <person name="Zhang K."/>
            <person name="Liang L."/>
        </authorList>
    </citation>
    <scope>NUCLEOTIDE SEQUENCE</scope>
    <source>
        <strain evidence="3">YMF1.00683</strain>
    </source>
</reference>
<evidence type="ECO:0000256" key="1">
    <source>
        <dbReference type="SAM" id="MobiDB-lite"/>
    </source>
</evidence>
<dbReference type="AlphaFoldDB" id="A0AB34FWQ9"/>
<keyword evidence="2" id="KW-1133">Transmembrane helix</keyword>
<dbReference type="EMBL" id="JAQHRD010000003">
    <property type="protein sequence ID" value="KAJ6443206.1"/>
    <property type="molecule type" value="Genomic_DNA"/>
</dbReference>
<comment type="caution">
    <text evidence="3">The sequence shown here is derived from an EMBL/GenBank/DDBJ whole genome shotgun (WGS) entry which is preliminary data.</text>
</comment>
<keyword evidence="2" id="KW-0472">Membrane</keyword>
<organism evidence="3 4">
    <name type="scientific">Purpureocillium lavendulum</name>
    <dbReference type="NCBI Taxonomy" id="1247861"/>
    <lineage>
        <taxon>Eukaryota</taxon>
        <taxon>Fungi</taxon>
        <taxon>Dikarya</taxon>
        <taxon>Ascomycota</taxon>
        <taxon>Pezizomycotina</taxon>
        <taxon>Sordariomycetes</taxon>
        <taxon>Hypocreomycetidae</taxon>
        <taxon>Hypocreales</taxon>
        <taxon>Ophiocordycipitaceae</taxon>
        <taxon>Purpureocillium</taxon>
    </lineage>
</organism>
<sequence length="435" mass="45357">MEAPSYGPPPATVTVRSRRSAAVRHTNVGDEEEEEKEEAVAGHTPPRLRLSVLPPTMRLSLTTVVGGFVAAASSPVSAGPGHPIRARVVPSDSLLRADDVLSLPYESHPPRVLSRRTPLSREDVPVVAAAGAASPSDAANTNTNTNTTTSTTAGKGSAAGTLNATDWDAVTDAACVDALRALPRSTNPSGNCLCYNLPSLDTGSGVFEADLRLYRISAARDAFAGVSPADISVGVSYSGATVTPVSANELMGLGAVENRTRLVVAPRAESQPGDAGAGAGAGAGDGPQLLRKYLFVGQIDKARMERNMSMATIESLILPTFTLSAKDVTGAPISTNVSLNEASFLTGVFSSQVILSDFSAAQVAVDDRLAALRNGTAAFILPGTQLMIFPVGLIITSIWLLLGVAAYAVGTWERVGYADMYKRRVQFETKARSTF</sequence>
<dbReference type="Proteomes" id="UP001163105">
    <property type="component" value="Unassembled WGS sequence"/>
</dbReference>
<accession>A0AB34FWQ9</accession>
<gene>
    <name evidence="3" type="ORF">O9K51_04385</name>
</gene>
<keyword evidence="4" id="KW-1185">Reference proteome</keyword>
<evidence type="ECO:0000256" key="2">
    <source>
        <dbReference type="SAM" id="Phobius"/>
    </source>
</evidence>
<feature type="region of interest" description="Disordered" evidence="1">
    <location>
        <begin position="1"/>
        <end position="45"/>
    </location>
</feature>
<evidence type="ECO:0000313" key="4">
    <source>
        <dbReference type="Proteomes" id="UP001163105"/>
    </source>
</evidence>
<feature type="compositionally biased region" description="Pro residues" evidence="1">
    <location>
        <begin position="1"/>
        <end position="11"/>
    </location>
</feature>
<name>A0AB34FWQ9_9HYPO</name>